<gene>
    <name evidence="1" type="ORF">RPERSI_LOCUS25372</name>
</gene>
<accession>A0ACA9S1L1</accession>
<protein>
    <submittedName>
        <fullName evidence="1">19251_t:CDS:1</fullName>
    </submittedName>
</protein>
<sequence>STIPLFTLFQQSRVIDITRSLIDIYQHEGYMPDGRSGMSNGITQGGSNADMVVAEVFLKNFTNNINWTLAYKALLKDAEYNPWERGIFEGRMFLPYYKALGYIPFPTHRMLSYAYVPCSRTIEYSTNDWSIALVAKKLNKEADYIKYQSRAKNWENLWYPHKTIKGAKGFILPRFINGSFDTSWNVFNRSENIPYYEGSAWEY</sequence>
<feature type="non-terminal residue" evidence="1">
    <location>
        <position position="1"/>
    </location>
</feature>
<name>A0ACA9S1L1_9GLOM</name>
<feature type="non-terminal residue" evidence="1">
    <location>
        <position position="203"/>
    </location>
</feature>
<evidence type="ECO:0000313" key="1">
    <source>
        <dbReference type="EMBL" id="CAG8820511.1"/>
    </source>
</evidence>
<dbReference type="EMBL" id="CAJVQC010083734">
    <property type="protein sequence ID" value="CAG8820511.1"/>
    <property type="molecule type" value="Genomic_DNA"/>
</dbReference>
<proteinExistence type="predicted"/>
<comment type="caution">
    <text evidence="1">The sequence shown here is derived from an EMBL/GenBank/DDBJ whole genome shotgun (WGS) entry which is preliminary data.</text>
</comment>
<keyword evidence="2" id="KW-1185">Reference proteome</keyword>
<organism evidence="1 2">
    <name type="scientific">Racocetra persica</name>
    <dbReference type="NCBI Taxonomy" id="160502"/>
    <lineage>
        <taxon>Eukaryota</taxon>
        <taxon>Fungi</taxon>
        <taxon>Fungi incertae sedis</taxon>
        <taxon>Mucoromycota</taxon>
        <taxon>Glomeromycotina</taxon>
        <taxon>Glomeromycetes</taxon>
        <taxon>Diversisporales</taxon>
        <taxon>Gigasporaceae</taxon>
        <taxon>Racocetra</taxon>
    </lineage>
</organism>
<reference evidence="1" key="1">
    <citation type="submission" date="2021-06" db="EMBL/GenBank/DDBJ databases">
        <authorList>
            <person name="Kallberg Y."/>
            <person name="Tangrot J."/>
            <person name="Rosling A."/>
        </authorList>
    </citation>
    <scope>NUCLEOTIDE SEQUENCE</scope>
    <source>
        <strain evidence="1">MA461A</strain>
    </source>
</reference>
<evidence type="ECO:0000313" key="2">
    <source>
        <dbReference type="Proteomes" id="UP000789920"/>
    </source>
</evidence>
<dbReference type="Proteomes" id="UP000789920">
    <property type="component" value="Unassembled WGS sequence"/>
</dbReference>